<evidence type="ECO:0000313" key="1">
    <source>
        <dbReference type="EMBL" id="KAJ4433106.1"/>
    </source>
</evidence>
<dbReference type="EMBL" id="JAJSOF020000027">
    <property type="protein sequence ID" value="KAJ4433106.1"/>
    <property type="molecule type" value="Genomic_DNA"/>
</dbReference>
<dbReference type="Proteomes" id="UP001148838">
    <property type="component" value="Unassembled WGS sequence"/>
</dbReference>
<proteinExistence type="predicted"/>
<accession>A0ABQ8SG76</accession>
<gene>
    <name evidence="1" type="ORF">ANN_15363</name>
</gene>
<reference evidence="1 2" key="1">
    <citation type="journal article" date="2022" name="Allergy">
        <title>Genome assembly and annotation of Periplaneta americana reveal a comprehensive cockroach allergen profile.</title>
        <authorList>
            <person name="Wang L."/>
            <person name="Xiong Q."/>
            <person name="Saelim N."/>
            <person name="Wang L."/>
            <person name="Nong W."/>
            <person name="Wan A.T."/>
            <person name="Shi M."/>
            <person name="Liu X."/>
            <person name="Cao Q."/>
            <person name="Hui J.H.L."/>
            <person name="Sookrung N."/>
            <person name="Leung T.F."/>
            <person name="Tungtrongchitr A."/>
            <person name="Tsui S.K.W."/>
        </authorList>
    </citation>
    <scope>NUCLEOTIDE SEQUENCE [LARGE SCALE GENOMIC DNA]</scope>
    <source>
        <strain evidence="1">PWHHKU_190912</strain>
    </source>
</reference>
<dbReference type="InterPro" id="IPR036397">
    <property type="entry name" value="RNaseH_sf"/>
</dbReference>
<dbReference type="Gene3D" id="3.30.420.10">
    <property type="entry name" value="Ribonuclease H-like superfamily/Ribonuclease H"/>
    <property type="match status" value="1"/>
</dbReference>
<keyword evidence="2" id="KW-1185">Reference proteome</keyword>
<comment type="caution">
    <text evidence="1">The sequence shown here is derived from an EMBL/GenBank/DDBJ whole genome shotgun (WGS) entry which is preliminary data.</text>
</comment>
<organism evidence="1 2">
    <name type="scientific">Periplaneta americana</name>
    <name type="common">American cockroach</name>
    <name type="synonym">Blatta americana</name>
    <dbReference type="NCBI Taxonomy" id="6978"/>
    <lineage>
        <taxon>Eukaryota</taxon>
        <taxon>Metazoa</taxon>
        <taxon>Ecdysozoa</taxon>
        <taxon>Arthropoda</taxon>
        <taxon>Hexapoda</taxon>
        <taxon>Insecta</taxon>
        <taxon>Pterygota</taxon>
        <taxon>Neoptera</taxon>
        <taxon>Polyneoptera</taxon>
        <taxon>Dictyoptera</taxon>
        <taxon>Blattodea</taxon>
        <taxon>Blattoidea</taxon>
        <taxon>Blattidae</taxon>
        <taxon>Blattinae</taxon>
        <taxon>Periplaneta</taxon>
    </lineage>
</organism>
<protein>
    <submittedName>
        <fullName evidence="1">Uncharacterized protein</fullName>
    </submittedName>
</protein>
<evidence type="ECO:0000313" key="2">
    <source>
        <dbReference type="Proteomes" id="UP001148838"/>
    </source>
</evidence>
<name>A0ABQ8SG76_PERAM</name>
<sequence length="158" mass="18348">MDVYVLFIIAAITALQIAPNHTFDFRRIIKQRSLRALAEKKSADVTPPQDHVTRVAFTVQCAVWPRRSVVKTLIKRRFNYVHPMKNVFENNIQRLMLVDIMPHGTTINSDAYVATLKKLQAGLSRVRRHREKQDVLLFHDNAQPYVSHKTTDQIRKFG</sequence>